<evidence type="ECO:0000313" key="6">
    <source>
        <dbReference type="EMBL" id="EXI67935.1"/>
    </source>
</evidence>
<keyword evidence="2 4" id="KW-1133">Transmembrane helix</keyword>
<comment type="caution">
    <text evidence="6">The sequence shown here is derived from an EMBL/GenBank/DDBJ whole genome shotgun (WGS) entry which is preliminary data.</text>
</comment>
<evidence type="ECO:0000313" key="7">
    <source>
        <dbReference type="Proteomes" id="UP000020218"/>
    </source>
</evidence>
<dbReference type="EMBL" id="JFAX01000007">
    <property type="protein sequence ID" value="EXI67935.1"/>
    <property type="molecule type" value="Genomic_DNA"/>
</dbReference>
<feature type="transmembrane region" description="Helical" evidence="4">
    <location>
        <begin position="248"/>
        <end position="268"/>
    </location>
</feature>
<dbReference type="SUPFAM" id="SSF103473">
    <property type="entry name" value="MFS general substrate transporter"/>
    <property type="match status" value="1"/>
</dbReference>
<feature type="transmembrane region" description="Helical" evidence="4">
    <location>
        <begin position="133"/>
        <end position="152"/>
    </location>
</feature>
<dbReference type="PANTHER" id="PTHR23534">
    <property type="entry name" value="MFS PERMEASE"/>
    <property type="match status" value="1"/>
</dbReference>
<feature type="transmembrane region" description="Helical" evidence="4">
    <location>
        <begin position="339"/>
        <end position="361"/>
    </location>
</feature>
<evidence type="ECO:0000256" key="3">
    <source>
        <dbReference type="ARBA" id="ARBA00023136"/>
    </source>
</evidence>
<feature type="transmembrane region" description="Helical" evidence="4">
    <location>
        <begin position="164"/>
        <end position="187"/>
    </location>
</feature>
<dbReference type="PROSITE" id="PS50850">
    <property type="entry name" value="MFS"/>
    <property type="match status" value="1"/>
</dbReference>
<feature type="transmembrane region" description="Helical" evidence="4">
    <location>
        <begin position="72"/>
        <end position="91"/>
    </location>
</feature>
<evidence type="ECO:0000256" key="1">
    <source>
        <dbReference type="ARBA" id="ARBA00022692"/>
    </source>
</evidence>
<dbReference type="Gene3D" id="1.20.1250.20">
    <property type="entry name" value="MFS general substrate transporter like domains"/>
    <property type="match status" value="1"/>
</dbReference>
<keyword evidence="1 4" id="KW-0812">Transmembrane</keyword>
<feature type="domain" description="Major facilitator superfamily (MFS) profile" evidence="5">
    <location>
        <begin position="209"/>
        <end position="396"/>
    </location>
</feature>
<organism evidence="6 7">
    <name type="scientific">Candidatus Accumulibacter adjunctus</name>
    <dbReference type="NCBI Taxonomy" id="1454001"/>
    <lineage>
        <taxon>Bacteria</taxon>
        <taxon>Pseudomonadati</taxon>
        <taxon>Pseudomonadota</taxon>
        <taxon>Betaproteobacteria</taxon>
        <taxon>Candidatus Accumulibacter</taxon>
    </lineage>
</organism>
<dbReference type="PATRIC" id="fig|1454001.3.peg.1617"/>
<dbReference type="InterPro" id="IPR011701">
    <property type="entry name" value="MFS"/>
</dbReference>
<dbReference type="AlphaFoldDB" id="A0A011NTS5"/>
<keyword evidence="7" id="KW-1185">Reference proteome</keyword>
<proteinExistence type="predicted"/>
<evidence type="ECO:0000259" key="5">
    <source>
        <dbReference type="PROSITE" id="PS50850"/>
    </source>
</evidence>
<feature type="transmembrane region" description="Helical" evidence="4">
    <location>
        <begin position="275"/>
        <end position="301"/>
    </location>
</feature>
<feature type="transmembrane region" description="Helical" evidence="4">
    <location>
        <begin position="97"/>
        <end position="121"/>
    </location>
</feature>
<dbReference type="Pfam" id="PF07690">
    <property type="entry name" value="MFS_1"/>
    <property type="match status" value="1"/>
</dbReference>
<dbReference type="InterPro" id="IPR036259">
    <property type="entry name" value="MFS_trans_sf"/>
</dbReference>
<feature type="transmembrane region" description="Helical" evidence="4">
    <location>
        <begin position="43"/>
        <end position="65"/>
    </location>
</feature>
<sequence length="396" mass="41464">MTSPHRSLSLLATAQALLLTNGVTLVAINALAGYALAPDKRLATLPVVGYVLGSAASTLPASLFMRRHGRRAGFMLGACCGMLGGAIGALAIFRQDFWLLCGATFCSGVYHAFGQYFRFAAAEVVPTEWKSRAISLTLAGGIVGGFIGPAVGKLTRDLLAPQYLASYASLIGFALASLAIAASLRFPPAAADEQHGVGRPLVEIARQPVFIVAVLAAAIGYGVMNLLMNATPLAMDFCGLGFGDTALVLQWHVIGMFAPSFLTGHLISRFGIASILLAGAALMASCIVIALAGVTLLHFWWSLLLLGVGWNFLFVGGTTLLTEAYTPAEKARTQGLNDFLMFFVMGASSFGSGLLVTSAGWSVLNQVALPFVAITALASAALWLRRRPNRQPGAPD</sequence>
<feature type="transmembrane region" description="Helical" evidence="4">
    <location>
        <begin position="367"/>
        <end position="384"/>
    </location>
</feature>
<protein>
    <submittedName>
        <fullName evidence="6">Multidrug resistance protein</fullName>
    </submittedName>
</protein>
<feature type="transmembrane region" description="Helical" evidence="4">
    <location>
        <begin position="208"/>
        <end position="228"/>
    </location>
</feature>
<name>A0A011NTS5_9PROT</name>
<dbReference type="STRING" id="1454001.AW08_01540"/>
<dbReference type="PANTHER" id="PTHR23534:SF1">
    <property type="entry name" value="MAJOR FACILITATOR SUPERFAMILY PROTEIN"/>
    <property type="match status" value="1"/>
</dbReference>
<reference evidence="6" key="1">
    <citation type="submission" date="2014-02" db="EMBL/GenBank/DDBJ databases">
        <title>Expanding our view of genomic diversity in Candidatus Accumulibacter clades.</title>
        <authorList>
            <person name="Skennerton C.T."/>
            <person name="Barr J.J."/>
            <person name="Slater F.R."/>
            <person name="Bond P.L."/>
            <person name="Tyson G.W."/>
        </authorList>
    </citation>
    <scope>NUCLEOTIDE SEQUENCE [LARGE SCALE GENOMIC DNA]</scope>
</reference>
<evidence type="ECO:0000256" key="4">
    <source>
        <dbReference type="SAM" id="Phobius"/>
    </source>
</evidence>
<gene>
    <name evidence="6" type="ORF">AW08_01540</name>
</gene>
<accession>A0A011NTS5</accession>
<keyword evidence="3 4" id="KW-0472">Membrane</keyword>
<dbReference type="Proteomes" id="UP000020218">
    <property type="component" value="Unassembled WGS sequence"/>
</dbReference>
<dbReference type="GO" id="GO:0022857">
    <property type="term" value="F:transmembrane transporter activity"/>
    <property type="evidence" value="ECO:0007669"/>
    <property type="project" value="InterPro"/>
</dbReference>
<dbReference type="InterPro" id="IPR020846">
    <property type="entry name" value="MFS_dom"/>
</dbReference>
<feature type="transmembrane region" description="Helical" evidence="4">
    <location>
        <begin position="307"/>
        <end position="327"/>
    </location>
</feature>
<evidence type="ECO:0000256" key="2">
    <source>
        <dbReference type="ARBA" id="ARBA00022989"/>
    </source>
</evidence>